<protein>
    <submittedName>
        <fullName evidence="1">Uncharacterized protein</fullName>
    </submittedName>
</protein>
<organism evidence="1 2">
    <name type="scientific">Populus alba</name>
    <name type="common">White poplar</name>
    <dbReference type="NCBI Taxonomy" id="43335"/>
    <lineage>
        <taxon>Eukaryota</taxon>
        <taxon>Viridiplantae</taxon>
        <taxon>Streptophyta</taxon>
        <taxon>Embryophyta</taxon>
        <taxon>Tracheophyta</taxon>
        <taxon>Spermatophyta</taxon>
        <taxon>Magnoliopsida</taxon>
        <taxon>eudicotyledons</taxon>
        <taxon>Gunneridae</taxon>
        <taxon>Pentapetalae</taxon>
        <taxon>rosids</taxon>
        <taxon>fabids</taxon>
        <taxon>Malpighiales</taxon>
        <taxon>Salicaceae</taxon>
        <taxon>Saliceae</taxon>
        <taxon>Populus</taxon>
    </lineage>
</organism>
<name>A0ACC4APK0_POPAL</name>
<dbReference type="Proteomes" id="UP000309997">
    <property type="component" value="Unassembled WGS sequence"/>
</dbReference>
<keyword evidence="2" id="KW-1185">Reference proteome</keyword>
<dbReference type="EMBL" id="RCHU02000017">
    <property type="protein sequence ID" value="KAL3568121.1"/>
    <property type="molecule type" value="Genomic_DNA"/>
</dbReference>
<reference evidence="1 2" key="1">
    <citation type="journal article" date="2024" name="Plant Biotechnol. J.">
        <title>Genome and CRISPR/Cas9 system of a widespread forest tree (Populus alba) in the world.</title>
        <authorList>
            <person name="Liu Y.J."/>
            <person name="Jiang P.F."/>
            <person name="Han X.M."/>
            <person name="Li X.Y."/>
            <person name="Wang H.M."/>
            <person name="Wang Y.J."/>
            <person name="Wang X.X."/>
            <person name="Zeng Q.Y."/>
        </authorList>
    </citation>
    <scope>NUCLEOTIDE SEQUENCE [LARGE SCALE GENOMIC DNA]</scope>
    <source>
        <strain evidence="2">cv. PAL-ZL1</strain>
    </source>
</reference>
<evidence type="ECO:0000313" key="2">
    <source>
        <dbReference type="Proteomes" id="UP000309997"/>
    </source>
</evidence>
<gene>
    <name evidence="1" type="ORF">D5086_030772</name>
</gene>
<accession>A0ACC4APK0</accession>
<comment type="caution">
    <text evidence="1">The sequence shown here is derived from an EMBL/GenBank/DDBJ whole genome shotgun (WGS) entry which is preliminary data.</text>
</comment>
<sequence>MRLHGSEASERASHEEQERCFLLKTEARPAYNEDVCILDRRHRPTDLILLNCGASSKLSSPDGRSWDGDSQSKFAASNPQEASSVFEASTQNPSVGRVPYMTARIFHSNFTYTFPVLPGPKFVRLYFYPASYPNLDISKSYFKLSANTYQLLNNFSASLTVSAIRPPVDYFTKEFIITVWDDQKLELTFIPTGDTGMYRTWHEDSGYLFGKTGNTPYVPGVKIEYTTKTPAYSAPVLVYSTMRSMGPEPLLNKNYNLTWIFPVDAGFNYLLRLHFCETRKEFKSVNRQVFLIFINNQTAQYDADVIQMSGGNGIPVYKDYSVLVPQGSQSKQDLWLELHPNMDLNPTYADAILNGLEIFKLNRTDGNLAGSNPEPTVAPPPAEQHPSLQDRRTGKRSSILTVIAIVGGSIGAVFACSLILYFFAFKQKRVKDPSKSEEKSSWTLISQTSRSTTTISSSLPTDLCRRFTFFEINEATGNFDDQNIIGSGGFGTVYKGYIEFGFIALQQTAENNANSVDGINMENKSSFSPHQDAMTTDDDDMFSGAESHSRSTVSTRESVTQSDPDQRARGVFSEIIDPKAR</sequence>
<proteinExistence type="predicted"/>
<evidence type="ECO:0000313" key="1">
    <source>
        <dbReference type="EMBL" id="KAL3568121.1"/>
    </source>
</evidence>